<organism evidence="2">
    <name type="scientific">Lygus hesperus</name>
    <name type="common">Western plant bug</name>
    <dbReference type="NCBI Taxonomy" id="30085"/>
    <lineage>
        <taxon>Eukaryota</taxon>
        <taxon>Metazoa</taxon>
        <taxon>Ecdysozoa</taxon>
        <taxon>Arthropoda</taxon>
        <taxon>Hexapoda</taxon>
        <taxon>Insecta</taxon>
        <taxon>Pterygota</taxon>
        <taxon>Neoptera</taxon>
        <taxon>Paraneoptera</taxon>
        <taxon>Hemiptera</taxon>
        <taxon>Heteroptera</taxon>
        <taxon>Panheteroptera</taxon>
        <taxon>Cimicomorpha</taxon>
        <taxon>Miridae</taxon>
        <taxon>Mirini</taxon>
        <taxon>Lygus</taxon>
    </lineage>
</organism>
<dbReference type="EMBL" id="GDHC01012542">
    <property type="protein sequence ID" value="JAQ06087.1"/>
    <property type="molecule type" value="Transcribed_RNA"/>
</dbReference>
<evidence type="ECO:0000313" key="2">
    <source>
        <dbReference type="EMBL" id="JAQ06087.1"/>
    </source>
</evidence>
<name>A0A146LGK1_LYGHE</name>
<feature type="compositionally biased region" description="Polar residues" evidence="1">
    <location>
        <begin position="57"/>
        <end position="66"/>
    </location>
</feature>
<gene>
    <name evidence="2" type="ORF">g.22315</name>
</gene>
<accession>A0A146LGK1</accession>
<feature type="region of interest" description="Disordered" evidence="1">
    <location>
        <begin position="32"/>
        <end position="76"/>
    </location>
</feature>
<proteinExistence type="predicted"/>
<dbReference type="AlphaFoldDB" id="A0A146LGK1"/>
<feature type="compositionally biased region" description="Low complexity" evidence="1">
    <location>
        <begin position="40"/>
        <end position="52"/>
    </location>
</feature>
<sequence>MCGRRRLARFPLTRLHRVLSRTAHQVSATFVPSRPRVHQTSTRSTTRATTARCNPAQYPSGQSRLSNFGVGPPTTSPYPVGSGSAWAPASVWSAPGIEQTGKSTACMPPPGVWWHIGARSPPPPLVTRMPQFENPKNTSETHGAAHSPLPHPRGFLRQSEYCGLLRPQAMPLAGTLYWYQFHTAAAAALKVHPSMVQCWRMDLRRRTDYSVCCRAHRTHQHYC</sequence>
<protein>
    <submittedName>
        <fullName evidence="2">Uncharacterized protein</fullName>
    </submittedName>
</protein>
<evidence type="ECO:0000256" key="1">
    <source>
        <dbReference type="SAM" id="MobiDB-lite"/>
    </source>
</evidence>
<reference evidence="2" key="1">
    <citation type="journal article" date="2016" name="Gigascience">
        <title>De novo construction of an expanded transcriptome assembly for the western tarnished plant bug, Lygus hesperus.</title>
        <authorList>
            <person name="Tassone E.E."/>
            <person name="Geib S.M."/>
            <person name="Hall B."/>
            <person name="Fabrick J.A."/>
            <person name="Brent C.S."/>
            <person name="Hull J.J."/>
        </authorList>
    </citation>
    <scope>NUCLEOTIDE SEQUENCE</scope>
</reference>